<protein>
    <recommendedName>
        <fullName evidence="4">YbaB/EbfC DNA-binding family protein</fullName>
    </recommendedName>
</protein>
<evidence type="ECO:0000313" key="3">
    <source>
        <dbReference type="Proteomes" id="UP001500689"/>
    </source>
</evidence>
<evidence type="ECO:0000256" key="1">
    <source>
        <dbReference type="SAM" id="MobiDB-lite"/>
    </source>
</evidence>
<evidence type="ECO:0008006" key="4">
    <source>
        <dbReference type="Google" id="ProtNLM"/>
    </source>
</evidence>
<dbReference type="EMBL" id="BAAAZN010000028">
    <property type="protein sequence ID" value="GAA3583357.1"/>
    <property type="molecule type" value="Genomic_DNA"/>
</dbReference>
<dbReference type="Proteomes" id="UP001500689">
    <property type="component" value="Unassembled WGS sequence"/>
</dbReference>
<comment type="caution">
    <text evidence="2">The sequence shown here is derived from an EMBL/GenBank/DDBJ whole genome shotgun (WGS) entry which is preliminary data.</text>
</comment>
<keyword evidence="3" id="KW-1185">Reference proteome</keyword>
<proteinExistence type="predicted"/>
<evidence type="ECO:0000313" key="2">
    <source>
        <dbReference type="EMBL" id="GAA3583357.1"/>
    </source>
</evidence>
<accession>A0ABP6YHU1</accession>
<dbReference type="InterPro" id="IPR004401">
    <property type="entry name" value="YbaB/EbfC"/>
</dbReference>
<sequence>MTTGRKRSPWPRSVAPRRKCEDRSKETTVDGNRQYREFTSALHRVRAALAEIEATADSPDGLVRATTDAHGRLLDLELDRRIYRSTDSGALTGTITATVQAAAEAAEAEIERITGELFAR</sequence>
<name>A0ABP6YHU1_9PSEU</name>
<organism evidence="2 3">
    <name type="scientific">Amycolatopsis ultiminotia</name>
    <dbReference type="NCBI Taxonomy" id="543629"/>
    <lineage>
        <taxon>Bacteria</taxon>
        <taxon>Bacillati</taxon>
        <taxon>Actinomycetota</taxon>
        <taxon>Actinomycetes</taxon>
        <taxon>Pseudonocardiales</taxon>
        <taxon>Pseudonocardiaceae</taxon>
        <taxon>Amycolatopsis</taxon>
    </lineage>
</organism>
<dbReference type="SUPFAM" id="SSF82607">
    <property type="entry name" value="YbaB-like"/>
    <property type="match status" value="1"/>
</dbReference>
<dbReference type="Pfam" id="PF02575">
    <property type="entry name" value="YbaB_DNA_bd"/>
    <property type="match status" value="1"/>
</dbReference>
<dbReference type="InterPro" id="IPR036894">
    <property type="entry name" value="YbaB-like_sf"/>
</dbReference>
<gene>
    <name evidence="2" type="ORF">GCM10022222_80160</name>
</gene>
<reference evidence="3" key="1">
    <citation type="journal article" date="2019" name="Int. J. Syst. Evol. Microbiol.">
        <title>The Global Catalogue of Microorganisms (GCM) 10K type strain sequencing project: providing services to taxonomists for standard genome sequencing and annotation.</title>
        <authorList>
            <consortium name="The Broad Institute Genomics Platform"/>
            <consortium name="The Broad Institute Genome Sequencing Center for Infectious Disease"/>
            <person name="Wu L."/>
            <person name="Ma J."/>
        </authorList>
    </citation>
    <scope>NUCLEOTIDE SEQUENCE [LARGE SCALE GENOMIC DNA]</scope>
    <source>
        <strain evidence="3">JCM 16898</strain>
    </source>
</reference>
<feature type="region of interest" description="Disordered" evidence="1">
    <location>
        <begin position="1"/>
        <end position="32"/>
    </location>
</feature>
<dbReference type="Gene3D" id="3.30.1310.10">
    <property type="entry name" value="Nucleoid-associated protein YbaB-like domain"/>
    <property type="match status" value="1"/>
</dbReference>
<feature type="compositionally biased region" description="Basic and acidic residues" evidence="1">
    <location>
        <begin position="18"/>
        <end position="32"/>
    </location>
</feature>